<dbReference type="PANTHER" id="PTHR19924">
    <property type="entry name" value="UTP15 U3 SMALL NUCLEOLAR RNA-ASSOCIATED PROTEIN 15 FAMILY MEMBER"/>
    <property type="match status" value="1"/>
</dbReference>
<protein>
    <submittedName>
        <fullName evidence="8">UTP15_C domain-containing protein</fullName>
    </submittedName>
</protein>
<dbReference type="PANTHER" id="PTHR19924:SF26">
    <property type="entry name" value="U3 SMALL NUCLEOLAR RNA-ASSOCIATED PROTEIN 15 HOMOLOG"/>
    <property type="match status" value="1"/>
</dbReference>
<evidence type="ECO:0000313" key="8">
    <source>
        <dbReference type="EnsemblMetazoa" id="CJA08397.1"/>
    </source>
</evidence>
<organism evidence="8 9">
    <name type="scientific">Caenorhabditis japonica</name>
    <dbReference type="NCBI Taxonomy" id="281687"/>
    <lineage>
        <taxon>Eukaryota</taxon>
        <taxon>Metazoa</taxon>
        <taxon>Ecdysozoa</taxon>
        <taxon>Nematoda</taxon>
        <taxon>Chromadorea</taxon>
        <taxon>Rhabditida</taxon>
        <taxon>Rhabditina</taxon>
        <taxon>Rhabditomorpha</taxon>
        <taxon>Rhabditoidea</taxon>
        <taxon>Rhabditidae</taxon>
        <taxon>Peloderinae</taxon>
        <taxon>Caenorhabditis</taxon>
    </lineage>
</organism>
<evidence type="ECO:0000256" key="3">
    <source>
        <dbReference type="ARBA" id="ARBA00022574"/>
    </source>
</evidence>
<dbReference type="EnsemblMetazoa" id="CJA08397.1">
    <property type="protein sequence ID" value="CJA08397.1"/>
    <property type="gene ID" value="WBGene00127600"/>
</dbReference>
<evidence type="ECO:0000256" key="4">
    <source>
        <dbReference type="ARBA" id="ARBA00022737"/>
    </source>
</evidence>
<keyword evidence="5" id="KW-0539">Nucleus</keyword>
<evidence type="ECO:0000256" key="1">
    <source>
        <dbReference type="ARBA" id="ARBA00004123"/>
    </source>
</evidence>
<feature type="compositionally biased region" description="Basic and acidic residues" evidence="6">
    <location>
        <begin position="238"/>
        <end position="251"/>
    </location>
</feature>
<dbReference type="AlphaFoldDB" id="A0A8R1HWI4"/>
<evidence type="ECO:0000313" key="9">
    <source>
        <dbReference type="Proteomes" id="UP000005237"/>
    </source>
</evidence>
<sequence>MPSPVLDIDVSRDDQTMAIGMGNLLALYRRADIKKEVTASAQIEDKRSTIRTAAPAVKLTEKGRDDEVVEVVAKNTDKLKIPKIDGMLTNFKHAAVIRMLFSGKFKSSQDASVVGYLRVILMRGAMQRALAGQDSGVQKNLLIFINHHLFKAIYFATLKDVLVAFFDVYGSEKLSKDVVVQVERLKKTLSREMEVQKMISSLIGSIDLIVATTKINVKTSTDLVEDDDVFGEPTIRARDLDELKPSDAKTEEDGDDEEAKLQTD</sequence>
<keyword evidence="2" id="KW-0698">rRNA processing</keyword>
<evidence type="ECO:0000259" key="7">
    <source>
        <dbReference type="Pfam" id="PF09384"/>
    </source>
</evidence>
<reference evidence="9" key="1">
    <citation type="submission" date="2010-08" db="EMBL/GenBank/DDBJ databases">
        <authorList>
            <consortium name="Caenorhabditis japonica Sequencing Consortium"/>
            <person name="Wilson R.K."/>
        </authorList>
    </citation>
    <scope>NUCLEOTIDE SEQUENCE [LARGE SCALE GENOMIC DNA]</scope>
    <source>
        <strain evidence="9">DF5081</strain>
    </source>
</reference>
<evidence type="ECO:0000256" key="6">
    <source>
        <dbReference type="SAM" id="MobiDB-lite"/>
    </source>
</evidence>
<accession>A0A8R1HWI4</accession>
<dbReference type="GO" id="GO:0045943">
    <property type="term" value="P:positive regulation of transcription by RNA polymerase I"/>
    <property type="evidence" value="ECO:0007669"/>
    <property type="project" value="TreeGrafter"/>
</dbReference>
<keyword evidence="3" id="KW-0853">WD repeat</keyword>
<dbReference type="Pfam" id="PF09384">
    <property type="entry name" value="UTP15_C"/>
    <property type="match status" value="1"/>
</dbReference>
<evidence type="ECO:0000256" key="2">
    <source>
        <dbReference type="ARBA" id="ARBA00022552"/>
    </source>
</evidence>
<dbReference type="GO" id="GO:0005730">
    <property type="term" value="C:nucleolus"/>
    <property type="evidence" value="ECO:0007669"/>
    <property type="project" value="InterPro"/>
</dbReference>
<comment type="subcellular location">
    <subcellularLocation>
        <location evidence="1">Nucleus</location>
    </subcellularLocation>
</comment>
<name>A0A8R1HWI4_CAEJA</name>
<keyword evidence="4" id="KW-0677">Repeat</keyword>
<evidence type="ECO:0000256" key="5">
    <source>
        <dbReference type="ARBA" id="ARBA00023242"/>
    </source>
</evidence>
<keyword evidence="9" id="KW-1185">Reference proteome</keyword>
<dbReference type="Proteomes" id="UP000005237">
    <property type="component" value="Unassembled WGS sequence"/>
</dbReference>
<feature type="region of interest" description="Disordered" evidence="6">
    <location>
        <begin position="238"/>
        <end position="264"/>
    </location>
</feature>
<feature type="domain" description="U3 small nucleolar RNA-associated protein 15 C-terminal" evidence="7">
    <location>
        <begin position="66"/>
        <end position="209"/>
    </location>
</feature>
<dbReference type="GO" id="GO:0006364">
    <property type="term" value="P:rRNA processing"/>
    <property type="evidence" value="ECO:0007669"/>
    <property type="project" value="UniProtKB-KW"/>
</dbReference>
<proteinExistence type="predicted"/>
<reference evidence="8" key="2">
    <citation type="submission" date="2022-06" db="UniProtKB">
        <authorList>
            <consortium name="EnsemblMetazoa"/>
        </authorList>
    </citation>
    <scope>IDENTIFICATION</scope>
    <source>
        <strain evidence="8">DF5081</strain>
    </source>
</reference>
<dbReference type="InterPro" id="IPR018983">
    <property type="entry name" value="U3_snoRNA-assocProt_15_C"/>
</dbReference>